<dbReference type="OrthoDB" id="9814103at2"/>
<dbReference type="EMBL" id="FQUU01000015">
    <property type="protein sequence ID" value="SHF66763.1"/>
    <property type="molecule type" value="Genomic_DNA"/>
</dbReference>
<dbReference type="Gene3D" id="1.20.120.450">
    <property type="entry name" value="dinb family like domain"/>
    <property type="match status" value="1"/>
</dbReference>
<sequence>MNKEIQYLVSQLQESYNGDPWFGRNAEKLLGEVTETLAFQKPNGQHSIAELVWHMVNWREFVISRFKKDETKDLHYFEANDWRQLDHSDRSLWQHGLQKLNETQEILINILQDQSDSILDKTVEERTYNYRNLLNGIVQHDIYHLGQIAYLVKFLNQQ</sequence>
<dbReference type="InterPro" id="IPR034660">
    <property type="entry name" value="DinB/YfiT-like"/>
</dbReference>
<gene>
    <name evidence="2" type="ORF">SAMN02745131_03240</name>
</gene>
<evidence type="ECO:0000313" key="2">
    <source>
        <dbReference type="EMBL" id="SHF66763.1"/>
    </source>
</evidence>
<dbReference type="Pfam" id="PF12867">
    <property type="entry name" value="DinB_2"/>
    <property type="match status" value="1"/>
</dbReference>
<dbReference type="AlphaFoldDB" id="A0A1M5DIF6"/>
<reference evidence="2 3" key="1">
    <citation type="submission" date="2016-11" db="EMBL/GenBank/DDBJ databases">
        <authorList>
            <person name="Jaros S."/>
            <person name="Januszkiewicz K."/>
            <person name="Wedrychowicz H."/>
        </authorList>
    </citation>
    <scope>NUCLEOTIDE SEQUENCE [LARGE SCALE GENOMIC DNA]</scope>
    <source>
        <strain evidence="2 3">DSM 18119</strain>
    </source>
</reference>
<feature type="domain" description="DinB-like" evidence="1">
    <location>
        <begin position="25"/>
        <end position="148"/>
    </location>
</feature>
<dbReference type="Proteomes" id="UP000184048">
    <property type="component" value="Unassembled WGS sequence"/>
</dbReference>
<dbReference type="InterPro" id="IPR024775">
    <property type="entry name" value="DinB-like"/>
</dbReference>
<accession>A0A1M5DIF6</accession>
<proteinExistence type="predicted"/>
<evidence type="ECO:0000259" key="1">
    <source>
        <dbReference type="Pfam" id="PF12867"/>
    </source>
</evidence>
<organism evidence="2 3">
    <name type="scientific">Flavisolibacter ginsengisoli DSM 18119</name>
    <dbReference type="NCBI Taxonomy" id="1121884"/>
    <lineage>
        <taxon>Bacteria</taxon>
        <taxon>Pseudomonadati</taxon>
        <taxon>Bacteroidota</taxon>
        <taxon>Chitinophagia</taxon>
        <taxon>Chitinophagales</taxon>
        <taxon>Chitinophagaceae</taxon>
        <taxon>Flavisolibacter</taxon>
    </lineage>
</organism>
<keyword evidence="3" id="KW-1185">Reference proteome</keyword>
<dbReference type="STRING" id="1121884.SAMN02745131_03240"/>
<name>A0A1M5DIF6_9BACT</name>
<dbReference type="RefSeq" id="WP_072836384.1">
    <property type="nucleotide sequence ID" value="NZ_FQUU01000015.1"/>
</dbReference>
<dbReference type="SUPFAM" id="SSF109854">
    <property type="entry name" value="DinB/YfiT-like putative metalloenzymes"/>
    <property type="match status" value="1"/>
</dbReference>
<protein>
    <submittedName>
        <fullName evidence="2">Uncharacterized damage-inducible protein DinB (Forms a four-helix bundle)</fullName>
    </submittedName>
</protein>
<evidence type="ECO:0000313" key="3">
    <source>
        <dbReference type="Proteomes" id="UP000184048"/>
    </source>
</evidence>